<sequence length="113" mass="11945">MKPHETIIISVTRMRRGLYSPASAIAFGMMQPRPSPATKRQNTSSPIECAKPVAIMQAEKNSVAPISTGRRPILSATVLNVSEPTSMPNSPAPNTGASVSFAMPHSRITTGAT</sequence>
<comment type="caution">
    <text evidence="2">The sequence shown here is derived from an EMBL/GenBank/DDBJ whole genome shotgun (WGS) entry which is preliminary data.</text>
</comment>
<dbReference type="AlphaFoldDB" id="A0A7W9WV05"/>
<keyword evidence="3" id="KW-1185">Reference proteome</keyword>
<evidence type="ECO:0000313" key="3">
    <source>
        <dbReference type="Proteomes" id="UP000571554"/>
    </source>
</evidence>
<dbReference type="EMBL" id="JACHBW010000035">
    <property type="protein sequence ID" value="MBB6106950.1"/>
    <property type="molecule type" value="Genomic_DNA"/>
</dbReference>
<gene>
    <name evidence="2" type="ORF">F4827_006829</name>
</gene>
<proteinExistence type="predicted"/>
<name>A0A7W9WV05_9BURK</name>
<accession>A0A7W9WV05</accession>
<organism evidence="2 3">
    <name type="scientific">Paraburkholderia bannensis</name>
    <dbReference type="NCBI Taxonomy" id="765414"/>
    <lineage>
        <taxon>Bacteria</taxon>
        <taxon>Pseudomonadati</taxon>
        <taxon>Pseudomonadota</taxon>
        <taxon>Betaproteobacteria</taxon>
        <taxon>Burkholderiales</taxon>
        <taxon>Burkholderiaceae</taxon>
        <taxon>Paraburkholderia</taxon>
    </lineage>
</organism>
<protein>
    <submittedName>
        <fullName evidence="2">Uncharacterized protein</fullName>
    </submittedName>
</protein>
<evidence type="ECO:0000256" key="1">
    <source>
        <dbReference type="SAM" id="MobiDB-lite"/>
    </source>
</evidence>
<dbReference type="Proteomes" id="UP000571554">
    <property type="component" value="Unassembled WGS sequence"/>
</dbReference>
<feature type="region of interest" description="Disordered" evidence="1">
    <location>
        <begin position="84"/>
        <end position="113"/>
    </location>
</feature>
<reference evidence="2 3" key="1">
    <citation type="submission" date="2020-08" db="EMBL/GenBank/DDBJ databases">
        <title>Above-ground endophytic microbial communities from plants in different locations in the United States.</title>
        <authorList>
            <person name="Frank C."/>
        </authorList>
    </citation>
    <scope>NUCLEOTIDE SEQUENCE [LARGE SCALE GENOMIC DNA]</scope>
    <source>
        <strain evidence="2 3">WP4_2_2</strain>
    </source>
</reference>
<evidence type="ECO:0000313" key="2">
    <source>
        <dbReference type="EMBL" id="MBB6106950.1"/>
    </source>
</evidence>
<feature type="compositionally biased region" description="Polar residues" evidence="1">
    <location>
        <begin position="84"/>
        <end position="98"/>
    </location>
</feature>